<feature type="signal peptide" evidence="13">
    <location>
        <begin position="1"/>
        <end position="21"/>
    </location>
</feature>
<dbReference type="InterPro" id="IPR000675">
    <property type="entry name" value="Cutinase/axe"/>
</dbReference>
<dbReference type="NCBIfam" id="TIGR01347">
    <property type="entry name" value="sucB"/>
    <property type="match status" value="1"/>
</dbReference>
<dbReference type="InterPro" id="IPR006255">
    <property type="entry name" value="SucB"/>
</dbReference>
<dbReference type="InterPro" id="IPR001078">
    <property type="entry name" value="2-oxoacid_DH_actylTfrase"/>
</dbReference>
<dbReference type="Gene3D" id="2.40.50.100">
    <property type="match status" value="1"/>
</dbReference>
<evidence type="ECO:0000256" key="8">
    <source>
        <dbReference type="ARBA" id="ARBA00022823"/>
    </source>
</evidence>
<comment type="caution">
    <text evidence="15">The sequence shown here is derived from an EMBL/GenBank/DDBJ whole genome shotgun (WGS) entry which is preliminary data.</text>
</comment>
<dbReference type="InterPro" id="IPR011053">
    <property type="entry name" value="Single_hybrid_motif"/>
</dbReference>
<keyword evidence="6" id="KW-0808">Transferase</keyword>
<dbReference type="Pfam" id="PF00364">
    <property type="entry name" value="Biotin_lipoyl"/>
    <property type="match status" value="1"/>
</dbReference>
<keyword evidence="16" id="KW-1185">Reference proteome</keyword>
<dbReference type="InterPro" id="IPR050537">
    <property type="entry name" value="2-oxoacid_dehydrogenase"/>
</dbReference>
<reference evidence="15" key="1">
    <citation type="submission" date="2020-03" db="EMBL/GenBank/DDBJ databases">
        <title>Draft Genome Sequence of Cylindrodendrum hubeiense.</title>
        <authorList>
            <person name="Buettner E."/>
            <person name="Kellner H."/>
        </authorList>
    </citation>
    <scope>NUCLEOTIDE SEQUENCE</scope>
    <source>
        <strain evidence="15">IHI 201604</strain>
    </source>
</reference>
<evidence type="ECO:0000256" key="1">
    <source>
        <dbReference type="ARBA" id="ARBA00001938"/>
    </source>
</evidence>
<dbReference type="Pfam" id="PF00198">
    <property type="entry name" value="2-oxoacid_dh"/>
    <property type="match status" value="1"/>
</dbReference>
<dbReference type="Pfam" id="PF01083">
    <property type="entry name" value="Cutinase"/>
    <property type="match status" value="1"/>
</dbReference>
<evidence type="ECO:0000256" key="2">
    <source>
        <dbReference type="ARBA" id="ARBA00005145"/>
    </source>
</evidence>
<keyword evidence="7" id="KW-0378">Hydrolase</keyword>
<feature type="domain" description="Lipoyl-binding" evidence="14">
    <location>
        <begin position="287"/>
        <end position="362"/>
    </location>
</feature>
<dbReference type="SMART" id="SM01110">
    <property type="entry name" value="Cutinase"/>
    <property type="match status" value="1"/>
</dbReference>
<dbReference type="SUPFAM" id="SSF52777">
    <property type="entry name" value="CoA-dependent acyltransferases"/>
    <property type="match status" value="1"/>
</dbReference>
<organism evidence="15 16">
    <name type="scientific">Cylindrodendrum hubeiense</name>
    <dbReference type="NCBI Taxonomy" id="595255"/>
    <lineage>
        <taxon>Eukaryota</taxon>
        <taxon>Fungi</taxon>
        <taxon>Dikarya</taxon>
        <taxon>Ascomycota</taxon>
        <taxon>Pezizomycotina</taxon>
        <taxon>Sordariomycetes</taxon>
        <taxon>Hypocreomycetidae</taxon>
        <taxon>Hypocreales</taxon>
        <taxon>Nectriaceae</taxon>
        <taxon>Cylindrodendrum</taxon>
    </lineage>
</organism>
<gene>
    <name evidence="15" type="ORF">G7Z17_g444</name>
</gene>
<evidence type="ECO:0000256" key="7">
    <source>
        <dbReference type="ARBA" id="ARBA00022801"/>
    </source>
</evidence>
<feature type="region of interest" description="Disordered" evidence="12">
    <location>
        <begin position="364"/>
        <end position="394"/>
    </location>
</feature>
<dbReference type="EMBL" id="JAANBB010000003">
    <property type="protein sequence ID" value="KAF7557707.1"/>
    <property type="molecule type" value="Genomic_DNA"/>
</dbReference>
<dbReference type="OrthoDB" id="5391403at2759"/>
<dbReference type="PROSITE" id="PS50968">
    <property type="entry name" value="BIOTINYL_LIPOYL"/>
    <property type="match status" value="1"/>
</dbReference>
<dbReference type="InterPro" id="IPR029058">
    <property type="entry name" value="AB_hydrolase_fold"/>
</dbReference>
<evidence type="ECO:0000256" key="12">
    <source>
        <dbReference type="SAM" id="MobiDB-lite"/>
    </source>
</evidence>
<evidence type="ECO:0000256" key="10">
    <source>
        <dbReference type="ARBA" id="ARBA00023315"/>
    </source>
</evidence>
<evidence type="ECO:0000256" key="11">
    <source>
        <dbReference type="ARBA" id="ARBA00032406"/>
    </source>
</evidence>
<proteinExistence type="inferred from homology"/>
<keyword evidence="5" id="KW-0816">Tricarboxylic acid cycle</keyword>
<dbReference type="SUPFAM" id="SSF51230">
    <property type="entry name" value="Single hybrid motif"/>
    <property type="match status" value="1"/>
</dbReference>
<feature type="chain" id="PRO_5040198913" description="dihydrolipoyllysine-residue succinyltransferase" evidence="13">
    <location>
        <begin position="22"/>
        <end position="669"/>
    </location>
</feature>
<dbReference type="GO" id="GO:0004149">
    <property type="term" value="F:dihydrolipoyllysine-residue succinyltransferase activity"/>
    <property type="evidence" value="ECO:0007669"/>
    <property type="project" value="UniProtKB-EC"/>
</dbReference>
<evidence type="ECO:0000256" key="4">
    <source>
        <dbReference type="ARBA" id="ARBA00012945"/>
    </source>
</evidence>
<protein>
    <recommendedName>
        <fullName evidence="4">dihydrolipoyllysine-residue succinyltransferase</fullName>
        <ecNumber evidence="4">2.3.1.61</ecNumber>
    </recommendedName>
    <alternativeName>
        <fullName evidence="11">2-oxoglutarate dehydrogenase complex component E2</fullName>
    </alternativeName>
</protein>
<dbReference type="GO" id="GO:0005739">
    <property type="term" value="C:mitochondrion"/>
    <property type="evidence" value="ECO:0007669"/>
    <property type="project" value="TreeGrafter"/>
</dbReference>
<dbReference type="GO" id="GO:0052689">
    <property type="term" value="F:carboxylic ester hydrolase activity"/>
    <property type="evidence" value="ECO:0007669"/>
    <property type="project" value="UniProtKB-ARBA"/>
</dbReference>
<evidence type="ECO:0000313" key="15">
    <source>
        <dbReference type="EMBL" id="KAF7557707.1"/>
    </source>
</evidence>
<evidence type="ECO:0000259" key="14">
    <source>
        <dbReference type="PROSITE" id="PS50968"/>
    </source>
</evidence>
<comment type="similarity">
    <text evidence="3">Belongs to the 2-oxoacid dehydrogenase family.</text>
</comment>
<comment type="pathway">
    <text evidence="2">Amino-acid degradation; L-lysine degradation via saccharopine pathway; glutaryl-CoA from L-lysine: step 6/6.</text>
</comment>
<evidence type="ECO:0000313" key="16">
    <source>
        <dbReference type="Proteomes" id="UP000722485"/>
    </source>
</evidence>
<evidence type="ECO:0000256" key="13">
    <source>
        <dbReference type="SAM" id="SignalP"/>
    </source>
</evidence>
<dbReference type="SUPFAM" id="SSF53474">
    <property type="entry name" value="alpha/beta-Hydrolases"/>
    <property type="match status" value="1"/>
</dbReference>
<accession>A0A9P5LDB5</accession>
<evidence type="ECO:0000256" key="5">
    <source>
        <dbReference type="ARBA" id="ARBA00022532"/>
    </source>
</evidence>
<comment type="cofactor">
    <cofactor evidence="1">
        <name>(R)-lipoate</name>
        <dbReference type="ChEBI" id="CHEBI:83088"/>
    </cofactor>
</comment>
<keyword evidence="10" id="KW-0012">Acyltransferase</keyword>
<dbReference type="PANTHER" id="PTHR43416:SF5">
    <property type="entry name" value="DIHYDROLIPOYLLYSINE-RESIDUE SUCCINYLTRANSFERASE COMPONENT OF 2-OXOGLUTARATE DEHYDROGENASE COMPLEX, MITOCHONDRIAL"/>
    <property type="match status" value="1"/>
</dbReference>
<dbReference type="InterPro" id="IPR000089">
    <property type="entry name" value="Biotin_lipoyl"/>
</dbReference>
<dbReference type="Gene3D" id="3.40.50.1820">
    <property type="entry name" value="alpha/beta hydrolase"/>
    <property type="match status" value="1"/>
</dbReference>
<evidence type="ECO:0000256" key="9">
    <source>
        <dbReference type="ARBA" id="ARBA00022946"/>
    </source>
</evidence>
<keyword evidence="13" id="KW-0732">Signal</keyword>
<dbReference type="PANTHER" id="PTHR43416">
    <property type="entry name" value="DIHYDROLIPOYLLYSINE-RESIDUE SUCCINYLTRANSFERASE COMPONENT OF 2-OXOGLUTARATE DEHYDROGENASE COMPLEX, MITOCHONDRIAL-RELATED"/>
    <property type="match status" value="1"/>
</dbReference>
<dbReference type="GO" id="GO:0045252">
    <property type="term" value="C:oxoglutarate dehydrogenase complex"/>
    <property type="evidence" value="ECO:0007669"/>
    <property type="project" value="InterPro"/>
</dbReference>
<keyword evidence="8" id="KW-0450">Lipoyl</keyword>
<dbReference type="InterPro" id="IPR023213">
    <property type="entry name" value="CAT-like_dom_sf"/>
</dbReference>
<evidence type="ECO:0000256" key="3">
    <source>
        <dbReference type="ARBA" id="ARBA00007317"/>
    </source>
</evidence>
<dbReference type="CDD" id="cd06849">
    <property type="entry name" value="lipoyl_domain"/>
    <property type="match status" value="1"/>
</dbReference>
<dbReference type="Proteomes" id="UP000722485">
    <property type="component" value="Unassembled WGS sequence"/>
</dbReference>
<keyword evidence="9" id="KW-0809">Transit peptide</keyword>
<dbReference type="Gene3D" id="3.30.559.10">
    <property type="entry name" value="Chloramphenicol acetyltransferase-like domain"/>
    <property type="match status" value="1"/>
</dbReference>
<dbReference type="InterPro" id="IPR003016">
    <property type="entry name" value="2-oxoA_DH_lipoyl-BS"/>
</dbReference>
<evidence type="ECO:0000256" key="6">
    <source>
        <dbReference type="ARBA" id="ARBA00022679"/>
    </source>
</evidence>
<name>A0A9P5LDB5_9HYPO</name>
<dbReference type="GO" id="GO:0006099">
    <property type="term" value="P:tricarboxylic acid cycle"/>
    <property type="evidence" value="ECO:0007669"/>
    <property type="project" value="UniProtKB-KW"/>
</dbReference>
<dbReference type="PROSITE" id="PS00189">
    <property type="entry name" value="LIPOYL"/>
    <property type="match status" value="1"/>
</dbReference>
<dbReference type="AlphaFoldDB" id="A0A9P5LDB5"/>
<feature type="region of interest" description="Disordered" evidence="12">
    <location>
        <begin position="417"/>
        <end position="436"/>
    </location>
</feature>
<sequence>MWSNDKSLFLILSALALRANGQSCPEVYIFGARETTASAGFGSAGAMIDMIIADHPNATSEAIVYPACGGQSSCGSISYADSAKAGTSAVATVVNDFNTECPDTQIVLVGYSQGGQIMDNALCGGGDSGAGITDTTVPISTSALKMIKATILMGDPRYVSGLAYGVGTCTSGGFDARASGFVCPSASKVQLYCDAEDPYCCNGSDAAHHQQYVSLYGDEALAFVNSKLATSTDSSDDATTVATTVADDTTETSAVATAAGASIPLRHLRAWSRRLPQIAITRRTYADIIVKVPQMAESISEGTLEQFSKRLGQFVEQDEEIATVETDKIDVAVNAPEAGTIREFLVSEKDTVIVGQGLVRLELGDTPPSIDNEVPQESRPENEKSYPITEDPEPIRNIKEQPDLAVPPPVVVMHTEPESISTSSIASADGPNPGHREEYRLKMNRMRLRIAERLKQSQNSAAPLTTFNEVDMSSIIELWKLHKNDVLERTGTKLGFMGAITRACVLALRDLPIVNASIEGPNGGDTIVYRNYIDIGITVASANGLATPVLRNVETMDMVGIEKSIADMGQKGRNGKLTIEDMTGGTFTIDESGVFGSLMGTTMINLPQTAVLGVHSIRERPIAVNGKVQVRPMMYLSLTYDHRLLDGREGTGFLVKVKEYMEDPRRLLL</sequence>
<dbReference type="EC" id="2.3.1.61" evidence="4"/>